<reference evidence="4" key="1">
    <citation type="submission" date="2020-11" db="EMBL/GenBank/DDBJ databases">
        <authorList>
            <consortium name="DOE Joint Genome Institute"/>
            <person name="Ahrendt S."/>
            <person name="Riley R."/>
            <person name="Andreopoulos W."/>
            <person name="Labutti K."/>
            <person name="Pangilinan J."/>
            <person name="Ruiz-Duenas F.J."/>
            <person name="Barrasa J.M."/>
            <person name="Sanchez-Garcia M."/>
            <person name="Camarero S."/>
            <person name="Miyauchi S."/>
            <person name="Serrano A."/>
            <person name="Linde D."/>
            <person name="Babiker R."/>
            <person name="Drula E."/>
            <person name="Ayuso-Fernandez I."/>
            <person name="Pacheco R."/>
            <person name="Padilla G."/>
            <person name="Ferreira P."/>
            <person name="Barriuso J."/>
            <person name="Kellner H."/>
            <person name="Castanera R."/>
            <person name="Alfaro M."/>
            <person name="Ramirez L."/>
            <person name="Pisabarro A.G."/>
            <person name="Kuo A."/>
            <person name="Tritt A."/>
            <person name="Lipzen A."/>
            <person name="He G."/>
            <person name="Yan M."/>
            <person name="Ng V."/>
            <person name="Cullen D."/>
            <person name="Martin F."/>
            <person name="Rosso M.-N."/>
            <person name="Henrissat B."/>
            <person name="Hibbett D."/>
            <person name="Martinez A.T."/>
            <person name="Grigoriev I.V."/>
        </authorList>
    </citation>
    <scope>NUCLEOTIDE SEQUENCE</scope>
    <source>
        <strain evidence="4">AH 40177</strain>
    </source>
</reference>
<evidence type="ECO:0000256" key="1">
    <source>
        <dbReference type="ARBA" id="ARBA00004685"/>
    </source>
</evidence>
<evidence type="ECO:0000313" key="4">
    <source>
        <dbReference type="EMBL" id="KAF9066943.1"/>
    </source>
</evidence>
<evidence type="ECO:0000256" key="3">
    <source>
        <dbReference type="ARBA" id="ARBA00035112"/>
    </source>
</evidence>
<comment type="caution">
    <text evidence="4">The sequence shown here is derived from an EMBL/GenBank/DDBJ whole genome shotgun (WGS) entry which is preliminary data.</text>
</comment>
<proteinExistence type="inferred from homology"/>
<dbReference type="InterPro" id="IPR021765">
    <property type="entry name" value="UstYa-like"/>
</dbReference>
<dbReference type="PANTHER" id="PTHR33365">
    <property type="entry name" value="YALI0B05434P"/>
    <property type="match status" value="1"/>
</dbReference>
<dbReference type="OrthoDB" id="3687641at2759"/>
<organism evidence="4 5">
    <name type="scientific">Rhodocollybia butyracea</name>
    <dbReference type="NCBI Taxonomy" id="206335"/>
    <lineage>
        <taxon>Eukaryota</taxon>
        <taxon>Fungi</taxon>
        <taxon>Dikarya</taxon>
        <taxon>Basidiomycota</taxon>
        <taxon>Agaricomycotina</taxon>
        <taxon>Agaricomycetes</taxon>
        <taxon>Agaricomycetidae</taxon>
        <taxon>Agaricales</taxon>
        <taxon>Marasmiineae</taxon>
        <taxon>Omphalotaceae</taxon>
        <taxon>Rhodocollybia</taxon>
    </lineage>
</organism>
<dbReference type="GO" id="GO:0016491">
    <property type="term" value="F:oxidoreductase activity"/>
    <property type="evidence" value="ECO:0007669"/>
    <property type="project" value="UniProtKB-KW"/>
</dbReference>
<keyword evidence="5" id="KW-1185">Reference proteome</keyword>
<accession>A0A9P5PP71</accession>
<dbReference type="AlphaFoldDB" id="A0A9P5PP71"/>
<sequence>MRIISGSHYDLASNQANEEWSALIPPAGHTVHVASSAQKNETHTVTLLHQLKCLDIIRLEYITPITTSSTERGSVSGLTRHCMNYLRQTILCRPNLRLESTREEAISIRNYDTVCRDWTKIYREVERNQADHMSYVDAARPQKDIPRL</sequence>
<comment type="pathway">
    <text evidence="1">Mycotoxin biosynthesis.</text>
</comment>
<name>A0A9P5PP71_9AGAR</name>
<dbReference type="GO" id="GO:0043386">
    <property type="term" value="P:mycotoxin biosynthetic process"/>
    <property type="evidence" value="ECO:0007669"/>
    <property type="project" value="InterPro"/>
</dbReference>
<protein>
    <submittedName>
        <fullName evidence="4">Uncharacterized protein</fullName>
    </submittedName>
</protein>
<keyword evidence="2" id="KW-0560">Oxidoreductase</keyword>
<gene>
    <name evidence="4" type="ORF">BDP27DRAFT_1329719</name>
</gene>
<evidence type="ECO:0000256" key="2">
    <source>
        <dbReference type="ARBA" id="ARBA00023002"/>
    </source>
</evidence>
<dbReference type="PANTHER" id="PTHR33365:SF11">
    <property type="entry name" value="TAT PATHWAY SIGNAL SEQUENCE"/>
    <property type="match status" value="1"/>
</dbReference>
<dbReference type="Pfam" id="PF11807">
    <property type="entry name" value="UstYa"/>
    <property type="match status" value="1"/>
</dbReference>
<dbReference type="EMBL" id="JADNRY010000080">
    <property type="protein sequence ID" value="KAF9066943.1"/>
    <property type="molecule type" value="Genomic_DNA"/>
</dbReference>
<comment type="similarity">
    <text evidence="3">Belongs to the ustYa family.</text>
</comment>
<evidence type="ECO:0000313" key="5">
    <source>
        <dbReference type="Proteomes" id="UP000772434"/>
    </source>
</evidence>
<dbReference type="Proteomes" id="UP000772434">
    <property type="component" value="Unassembled WGS sequence"/>
</dbReference>